<name>D0BLA0_9LACT</name>
<keyword evidence="3" id="KW-1185">Reference proteome</keyword>
<protein>
    <submittedName>
        <fullName evidence="2">Uncharacterized protein</fullName>
    </submittedName>
</protein>
<evidence type="ECO:0000313" key="3">
    <source>
        <dbReference type="Proteomes" id="UP000002939"/>
    </source>
</evidence>
<proteinExistence type="predicted"/>
<sequence length="227" mass="26479">MNEVDVYQTFIDAENFYYDKFWLGVIGIALTLFFLLVMLLYANKKQKIISLLLAIFLIIPTGIYLGRNFVNYHSTIQWMSQLTPAVREYVRKPFSKEHYSVVEQESYRRKNNPNQYPDQLYQKTQLQEGIVYLGKDRNFIYVQMGNDSYKLSKNLLEIRDTVSSASRIATQYVLKDNRFIQEGFVDESTIFLEKIVIPKELESLEVDASIANALKSSTKKMGTWTIS</sequence>
<evidence type="ECO:0000313" key="2">
    <source>
        <dbReference type="EMBL" id="EEW93853.1"/>
    </source>
</evidence>
<keyword evidence="1" id="KW-0472">Membrane</keyword>
<dbReference type="AlphaFoldDB" id="D0BLA0"/>
<gene>
    <name evidence="2" type="ORF">HMPREF0446_00735</name>
</gene>
<comment type="caution">
    <text evidence="2">The sequence shown here is derived from an EMBL/GenBank/DDBJ whole genome shotgun (WGS) entry which is preliminary data.</text>
</comment>
<organism evidence="2 3">
    <name type="scientific">Granulicatella elegans ATCC 700633</name>
    <dbReference type="NCBI Taxonomy" id="626369"/>
    <lineage>
        <taxon>Bacteria</taxon>
        <taxon>Bacillati</taxon>
        <taxon>Bacillota</taxon>
        <taxon>Bacilli</taxon>
        <taxon>Lactobacillales</taxon>
        <taxon>Carnobacteriaceae</taxon>
        <taxon>Granulicatella</taxon>
    </lineage>
</organism>
<keyword evidence="1" id="KW-1133">Transmembrane helix</keyword>
<feature type="transmembrane region" description="Helical" evidence="1">
    <location>
        <begin position="48"/>
        <end position="66"/>
    </location>
</feature>
<dbReference type="OrthoDB" id="2166274at2"/>
<accession>D0BLA0</accession>
<dbReference type="HOGENOM" id="CLU_1218375_0_0_9"/>
<dbReference type="Proteomes" id="UP000002939">
    <property type="component" value="Unassembled WGS sequence"/>
</dbReference>
<keyword evidence="1" id="KW-0812">Transmembrane</keyword>
<reference evidence="2" key="1">
    <citation type="submission" date="2009-09" db="EMBL/GenBank/DDBJ databases">
        <authorList>
            <consortium name="The Broad Institute Genome Sequencing Platform"/>
            <person name="Ward D."/>
            <person name="Feldgarden M."/>
            <person name="Earl A."/>
            <person name="Young S.K."/>
            <person name="Zeng Q."/>
            <person name="Koehrsen M."/>
            <person name="Alvarado L."/>
            <person name="Berlin A."/>
            <person name="Bochicchio J."/>
            <person name="Borenstein D."/>
            <person name="Chapman S.B."/>
            <person name="Chen Z."/>
            <person name="Engels R."/>
            <person name="Freedman E."/>
            <person name="Gellesch M."/>
            <person name="Goldberg J."/>
            <person name="Griggs A."/>
            <person name="Gujja S."/>
            <person name="Heilman E."/>
            <person name="Heiman D."/>
            <person name="Hepburn T."/>
            <person name="Howarth C."/>
            <person name="Jen D."/>
            <person name="Larson L."/>
            <person name="Lewis B."/>
            <person name="Mehta T."/>
            <person name="Park D."/>
            <person name="Pearson M."/>
            <person name="Roberts A."/>
            <person name="Saif S."/>
            <person name="Shea T."/>
            <person name="Shenoy N."/>
            <person name="Sisk P."/>
            <person name="Stolte C."/>
            <person name="Sykes S."/>
            <person name="Thomson T."/>
            <person name="Walk T."/>
            <person name="White J."/>
            <person name="Yandava C."/>
            <person name="Sibley C.D."/>
            <person name="Field T.R."/>
            <person name="Grinwis M."/>
            <person name="Eshaghurshan C.S."/>
            <person name="Surette M.G."/>
            <person name="Haas B."/>
            <person name="Nusbaum C."/>
            <person name="Birren B."/>
        </authorList>
    </citation>
    <scope>NUCLEOTIDE SEQUENCE [LARGE SCALE GENOMIC DNA]</scope>
    <source>
        <strain evidence="2">ATCC 700633</strain>
    </source>
</reference>
<evidence type="ECO:0000256" key="1">
    <source>
        <dbReference type="SAM" id="Phobius"/>
    </source>
</evidence>
<feature type="transmembrane region" description="Helical" evidence="1">
    <location>
        <begin position="21"/>
        <end position="41"/>
    </location>
</feature>
<dbReference type="RefSeq" id="WP_006703008.1">
    <property type="nucleotide sequence ID" value="NZ_KI391971.1"/>
</dbReference>
<reference evidence="2" key="2">
    <citation type="submission" date="2011-10" db="EMBL/GenBank/DDBJ databases">
        <title>The Genome Sequence of Granulicatella elegans ATCC 700633.</title>
        <authorList>
            <consortium name="The Broad Institute Genome Sequencing Platform"/>
            <consortium name="The Broad Institute Genome Sequencing Center for Infectious Disease"/>
            <person name="Earl A."/>
            <person name="Ward D."/>
            <person name="Feldgarden M."/>
            <person name="Gevers D."/>
            <person name="Sibley C.D."/>
            <person name="Field T.R."/>
            <person name="Grinwis M."/>
            <person name="Eshaghurshan C.S."/>
            <person name="Surette M.G."/>
            <person name="Young S.K."/>
            <person name="Zeng Q."/>
            <person name="Gargeya S."/>
            <person name="Fitzgerald M."/>
            <person name="Haas B."/>
            <person name="Abouelleil A."/>
            <person name="Alvarado L."/>
            <person name="Arachchi H.M."/>
            <person name="Berlin A."/>
            <person name="Brown A."/>
            <person name="Chapman S.B."/>
            <person name="Chen Z."/>
            <person name="Dunbar C."/>
            <person name="Freedman E."/>
            <person name="Gearin G."/>
            <person name="Goldberg J."/>
            <person name="Griggs A."/>
            <person name="Gujja S."/>
            <person name="Heiman D."/>
            <person name="Howarth C."/>
            <person name="Larson L."/>
            <person name="Lui A."/>
            <person name="MacDonald P.J.P."/>
            <person name="Montmayeur A."/>
            <person name="Murphy C."/>
            <person name="Neiman D."/>
            <person name="Pearson M."/>
            <person name="Priest M."/>
            <person name="Roberts A."/>
            <person name="Saif S."/>
            <person name="Shea T."/>
            <person name="Shenoy N."/>
            <person name="Sisk P."/>
            <person name="Stolte C."/>
            <person name="Sykes S."/>
            <person name="Wortman J."/>
            <person name="Nusbaum C."/>
            <person name="Birren B."/>
        </authorList>
    </citation>
    <scope>NUCLEOTIDE SEQUENCE [LARGE SCALE GENOMIC DNA]</scope>
    <source>
        <strain evidence="2">ATCC 700633</strain>
    </source>
</reference>
<dbReference type="EMBL" id="ACRF02000011">
    <property type="protein sequence ID" value="EEW93853.1"/>
    <property type="molecule type" value="Genomic_DNA"/>
</dbReference>